<evidence type="ECO:0000256" key="3">
    <source>
        <dbReference type="ARBA" id="ARBA00022827"/>
    </source>
</evidence>
<dbReference type="InterPro" id="IPR036188">
    <property type="entry name" value="FAD/NAD-bd_sf"/>
</dbReference>
<accession>A0A1I3U301</accession>
<name>A0A1I3U301_9BACL</name>
<sequence>MKKHYDVIVVGAGSMGMSAGYYLTKKGLNVLLIDAYDPPHTYGSHHGDTRIIRHAYGEGRQYVQLVLRAQELWDQLAEESGYSLFAKTGVLCIGPQHTPFMDEMIASANEFSLPLEILSHDEIRYRWRGIFVPEGFIGCFEKRAGVLFSEECLRAYRQLALSNGAEFLVNTVVEKIDLDSQGATIHTTEGAFTADQVMISTGAWTKKLLKKIHIDVPLQPVRKTVAWFECDEQLYDAHVFPAFSYNLSDENYYGFPSFAGSGLKIGRHDQGKQVDPDTVSREFGLYSEDEGDVRKFLETFMPQAAGKCKAGKVCLYTLTPDRHFIIDQLPDFPHIKIVTGFSGHGFKFASVIGEIVSELVTKGKSSYDISMFSLDRF</sequence>
<dbReference type="STRING" id="46223.SAMN05421852_12141"/>
<dbReference type="InterPro" id="IPR045170">
    <property type="entry name" value="MTOX"/>
</dbReference>
<organism evidence="6 7">
    <name type="scientific">Thermoflavimicrobium dichotomicum</name>
    <dbReference type="NCBI Taxonomy" id="46223"/>
    <lineage>
        <taxon>Bacteria</taxon>
        <taxon>Bacillati</taxon>
        <taxon>Bacillota</taxon>
        <taxon>Bacilli</taxon>
        <taxon>Bacillales</taxon>
        <taxon>Thermoactinomycetaceae</taxon>
        <taxon>Thermoflavimicrobium</taxon>
    </lineage>
</organism>
<dbReference type="InterPro" id="IPR006076">
    <property type="entry name" value="FAD-dep_OxRdtase"/>
</dbReference>
<comment type="cofactor">
    <cofactor evidence="1">
        <name>FAD</name>
        <dbReference type="ChEBI" id="CHEBI:57692"/>
    </cofactor>
</comment>
<dbReference type="GO" id="GO:0008115">
    <property type="term" value="F:sarcosine oxidase activity"/>
    <property type="evidence" value="ECO:0007669"/>
    <property type="project" value="TreeGrafter"/>
</dbReference>
<dbReference type="SUPFAM" id="SSF51905">
    <property type="entry name" value="FAD/NAD(P)-binding domain"/>
    <property type="match status" value="1"/>
</dbReference>
<protein>
    <submittedName>
        <fullName evidence="6">N-methyl-L-tryptophan oxidase</fullName>
    </submittedName>
</protein>
<dbReference type="OrthoDB" id="9794226at2"/>
<dbReference type="Gene3D" id="3.50.50.60">
    <property type="entry name" value="FAD/NAD(P)-binding domain"/>
    <property type="match status" value="1"/>
</dbReference>
<dbReference type="GO" id="GO:0050660">
    <property type="term" value="F:flavin adenine dinucleotide binding"/>
    <property type="evidence" value="ECO:0007669"/>
    <property type="project" value="InterPro"/>
</dbReference>
<keyword evidence="4" id="KW-0560">Oxidoreductase</keyword>
<dbReference type="NCBIfam" id="NF008425">
    <property type="entry name" value="PRK11259.1"/>
    <property type="match status" value="1"/>
</dbReference>
<gene>
    <name evidence="6" type="ORF">SAMN05421852_12141</name>
</gene>
<evidence type="ECO:0000256" key="4">
    <source>
        <dbReference type="ARBA" id="ARBA00023002"/>
    </source>
</evidence>
<dbReference type="GO" id="GO:0005829">
    <property type="term" value="C:cytosol"/>
    <property type="evidence" value="ECO:0007669"/>
    <property type="project" value="TreeGrafter"/>
</dbReference>
<dbReference type="AlphaFoldDB" id="A0A1I3U301"/>
<evidence type="ECO:0000256" key="2">
    <source>
        <dbReference type="ARBA" id="ARBA00022630"/>
    </source>
</evidence>
<evidence type="ECO:0000313" key="6">
    <source>
        <dbReference type="EMBL" id="SFJ77312.1"/>
    </source>
</evidence>
<dbReference type="Gene3D" id="3.30.9.10">
    <property type="entry name" value="D-Amino Acid Oxidase, subunit A, domain 2"/>
    <property type="match status" value="1"/>
</dbReference>
<keyword evidence="7" id="KW-1185">Reference proteome</keyword>
<dbReference type="PANTHER" id="PTHR10961">
    <property type="entry name" value="PEROXISOMAL SARCOSINE OXIDASE"/>
    <property type="match status" value="1"/>
</dbReference>
<dbReference type="Pfam" id="PF01266">
    <property type="entry name" value="DAO"/>
    <property type="match status" value="1"/>
</dbReference>
<dbReference type="RefSeq" id="WP_093231375.1">
    <property type="nucleotide sequence ID" value="NZ_FORR01000021.1"/>
</dbReference>
<reference evidence="6 7" key="1">
    <citation type="submission" date="2016-10" db="EMBL/GenBank/DDBJ databases">
        <authorList>
            <person name="de Groot N.N."/>
        </authorList>
    </citation>
    <scope>NUCLEOTIDE SEQUENCE [LARGE SCALE GENOMIC DNA]</scope>
    <source>
        <strain evidence="6 7">DSM 44778</strain>
    </source>
</reference>
<dbReference type="PANTHER" id="PTHR10961:SF7">
    <property type="entry name" value="FAD DEPENDENT OXIDOREDUCTASE DOMAIN-CONTAINING PROTEIN"/>
    <property type="match status" value="1"/>
</dbReference>
<keyword evidence="2" id="KW-0285">Flavoprotein</keyword>
<dbReference type="Proteomes" id="UP000199545">
    <property type="component" value="Unassembled WGS sequence"/>
</dbReference>
<evidence type="ECO:0000259" key="5">
    <source>
        <dbReference type="Pfam" id="PF01266"/>
    </source>
</evidence>
<proteinExistence type="predicted"/>
<dbReference type="EMBL" id="FORR01000021">
    <property type="protein sequence ID" value="SFJ77312.1"/>
    <property type="molecule type" value="Genomic_DNA"/>
</dbReference>
<keyword evidence="3" id="KW-0274">FAD</keyword>
<evidence type="ECO:0000313" key="7">
    <source>
        <dbReference type="Proteomes" id="UP000199545"/>
    </source>
</evidence>
<evidence type="ECO:0000256" key="1">
    <source>
        <dbReference type="ARBA" id="ARBA00001974"/>
    </source>
</evidence>
<dbReference type="SUPFAM" id="SSF54373">
    <property type="entry name" value="FAD-linked reductases, C-terminal domain"/>
    <property type="match status" value="1"/>
</dbReference>
<feature type="domain" description="FAD dependent oxidoreductase" evidence="5">
    <location>
        <begin position="6"/>
        <end position="359"/>
    </location>
</feature>